<comment type="caution">
    <text evidence="1">The sequence shown here is derived from an EMBL/GenBank/DDBJ whole genome shotgun (WGS) entry which is preliminary data.</text>
</comment>
<evidence type="ECO:0000313" key="2">
    <source>
        <dbReference type="Proteomes" id="UP000248606"/>
    </source>
</evidence>
<accession>A0A2W5KHZ8</accession>
<dbReference type="Proteomes" id="UP000248606">
    <property type="component" value="Unassembled WGS sequence"/>
</dbReference>
<evidence type="ECO:0000313" key="1">
    <source>
        <dbReference type="EMBL" id="PZP89079.1"/>
    </source>
</evidence>
<gene>
    <name evidence="1" type="ORF">DI579_04065</name>
</gene>
<dbReference type="RefSeq" id="WP_290598522.1">
    <property type="nucleotide sequence ID" value="NZ_CAKZIO010000004.1"/>
</dbReference>
<dbReference type="InterPro" id="IPR023869">
    <property type="entry name" value="tRNA_Adeno_NH3ase_assoc_put"/>
</dbReference>
<protein>
    <submittedName>
        <fullName evidence="1">tRNA adenosine deaminase</fullName>
    </submittedName>
</protein>
<organism evidence="1 2">
    <name type="scientific">Lawsonella clevelandensis</name>
    <dbReference type="NCBI Taxonomy" id="1528099"/>
    <lineage>
        <taxon>Bacteria</taxon>
        <taxon>Bacillati</taxon>
        <taxon>Actinomycetota</taxon>
        <taxon>Actinomycetes</taxon>
        <taxon>Mycobacteriales</taxon>
        <taxon>Lawsonellaceae</taxon>
        <taxon>Lawsonella</taxon>
    </lineage>
</organism>
<reference evidence="1 2" key="1">
    <citation type="submission" date="2017-08" db="EMBL/GenBank/DDBJ databases">
        <title>Infants hospitalized years apart are colonized by the same room-sourced microbial strains.</title>
        <authorList>
            <person name="Brooks B."/>
            <person name="Olm M.R."/>
            <person name="Firek B.A."/>
            <person name="Baker R."/>
            <person name="Thomas B.C."/>
            <person name="Morowitz M.J."/>
            <person name="Banfield J.F."/>
        </authorList>
    </citation>
    <scope>NUCLEOTIDE SEQUENCE [LARGE SCALE GENOMIC DNA]</scope>
    <source>
        <strain evidence="1">S2_006_000_R1_57</strain>
    </source>
</reference>
<sequence>MDTKYPQKNRLQNNYEDLRNLKPTGANPPDDSTSAPTYALAVARPDNIWRVTRLSADAWENFACFDKDIRSIRTEGVNFGILNRACEYFIIVRPGPKGTKLFVSDLDAALDDNFVIDALEERGYDTEMGEDWEGSWGIGDFSILEDIGLPESVLSVIVDDDESWADDQIMEIAETLGFDEELEQAVEY</sequence>
<dbReference type="EMBL" id="QFOZ01000004">
    <property type="protein sequence ID" value="PZP89079.1"/>
    <property type="molecule type" value="Genomic_DNA"/>
</dbReference>
<dbReference type="NCBIfam" id="TIGR03941">
    <property type="entry name" value="tRNA_deam_assoc"/>
    <property type="match status" value="1"/>
</dbReference>
<proteinExistence type="predicted"/>
<dbReference type="AlphaFoldDB" id="A0A2W5KHZ8"/>
<name>A0A2W5KHZ8_9ACTN</name>